<name>A0AAD5GTV1_AMBAR</name>
<reference evidence="1" key="1">
    <citation type="submission" date="2022-06" db="EMBL/GenBank/DDBJ databases">
        <title>Uncovering the hologenomic basis of an extraordinary plant invasion.</title>
        <authorList>
            <person name="Bieker V.C."/>
            <person name="Martin M.D."/>
            <person name="Gilbert T."/>
            <person name="Hodgins K."/>
            <person name="Battlay P."/>
            <person name="Petersen B."/>
            <person name="Wilson J."/>
        </authorList>
    </citation>
    <scope>NUCLEOTIDE SEQUENCE</scope>
    <source>
        <strain evidence="1">AA19_3_7</strain>
        <tissue evidence="1">Leaf</tissue>
    </source>
</reference>
<dbReference type="EMBL" id="JAMZMK010001221">
    <property type="protein sequence ID" value="KAI7755352.1"/>
    <property type="molecule type" value="Genomic_DNA"/>
</dbReference>
<organism evidence="1 2">
    <name type="scientific">Ambrosia artemisiifolia</name>
    <name type="common">Common ragweed</name>
    <dbReference type="NCBI Taxonomy" id="4212"/>
    <lineage>
        <taxon>Eukaryota</taxon>
        <taxon>Viridiplantae</taxon>
        <taxon>Streptophyta</taxon>
        <taxon>Embryophyta</taxon>
        <taxon>Tracheophyta</taxon>
        <taxon>Spermatophyta</taxon>
        <taxon>Magnoliopsida</taxon>
        <taxon>eudicotyledons</taxon>
        <taxon>Gunneridae</taxon>
        <taxon>Pentapetalae</taxon>
        <taxon>asterids</taxon>
        <taxon>campanulids</taxon>
        <taxon>Asterales</taxon>
        <taxon>Asteraceae</taxon>
        <taxon>Asteroideae</taxon>
        <taxon>Heliantheae alliance</taxon>
        <taxon>Heliantheae</taxon>
        <taxon>Ambrosia</taxon>
    </lineage>
</organism>
<dbReference type="AlphaFoldDB" id="A0AAD5GTV1"/>
<dbReference type="Proteomes" id="UP001206925">
    <property type="component" value="Unassembled WGS sequence"/>
</dbReference>
<comment type="caution">
    <text evidence="1">The sequence shown here is derived from an EMBL/GenBank/DDBJ whole genome shotgun (WGS) entry which is preliminary data.</text>
</comment>
<gene>
    <name evidence="1" type="ORF">M8C21_026119</name>
</gene>
<proteinExistence type="predicted"/>
<evidence type="ECO:0000313" key="2">
    <source>
        <dbReference type="Proteomes" id="UP001206925"/>
    </source>
</evidence>
<keyword evidence="2" id="KW-1185">Reference proteome</keyword>
<evidence type="ECO:0000313" key="1">
    <source>
        <dbReference type="EMBL" id="KAI7755352.1"/>
    </source>
</evidence>
<sequence length="96" mass="10877">MEKSRCPKEKETREETWWVQWKQVPPLGAFEGANIRLPLGLRLGCHHDKGMAHISNTRILLKIHEVTDACVPQKVGMIDKGGTNWESNGLTHASLY</sequence>
<accession>A0AAD5GTV1</accession>
<protein>
    <submittedName>
        <fullName evidence="1">Uncharacterized protein</fullName>
    </submittedName>
</protein>